<sequence>MANIADLKPFDMLTEVMANCKKEDALVVDVGRNEHGLEVKSQQHLLDLVDNLLSRPDNLKKFRSLYILGAWRLTPSKENWGGFGEYPKYHEGEPHVFTKQEEEWHLAGKNIARLAAAMPNIEELIWLASLAFTAHVWEGLNTSMTKIIIDLGYPVRLIVNGFSAHESFITSDELKPLVQQTKLKELRLFHMKDDSYSYQPVIWETVYRNSNENGMRLLDINMADPPIVRSEHWHKAEDVAGLTVAHCKTGDKDYKHVTTLHHQPPTHSSH</sequence>
<reference evidence="2" key="1">
    <citation type="journal article" date="2011" name="Nat. Commun.">
        <title>Effector diversification within compartments of the Leptosphaeria maculans genome affected by Repeat-Induced Point mutations.</title>
        <authorList>
            <person name="Rouxel T."/>
            <person name="Grandaubert J."/>
            <person name="Hane J.K."/>
            <person name="Hoede C."/>
            <person name="van de Wouw A.P."/>
            <person name="Couloux A."/>
            <person name="Dominguez V."/>
            <person name="Anthouard V."/>
            <person name="Bally P."/>
            <person name="Bourras S."/>
            <person name="Cozijnsen A.J."/>
            <person name="Ciuffetti L.M."/>
            <person name="Degrave A."/>
            <person name="Dilmaghani A."/>
            <person name="Duret L."/>
            <person name="Fudal I."/>
            <person name="Goodwin S.B."/>
            <person name="Gout L."/>
            <person name="Glaser N."/>
            <person name="Linglin J."/>
            <person name="Kema G.H.J."/>
            <person name="Lapalu N."/>
            <person name="Lawrence C.B."/>
            <person name="May K."/>
            <person name="Meyer M."/>
            <person name="Ollivier B."/>
            <person name="Poulain J."/>
            <person name="Schoch C.L."/>
            <person name="Simon A."/>
            <person name="Spatafora J.W."/>
            <person name="Stachowiak A."/>
            <person name="Turgeon B.G."/>
            <person name="Tyler B.M."/>
            <person name="Vincent D."/>
            <person name="Weissenbach J."/>
            <person name="Amselem J."/>
            <person name="Quesneville H."/>
            <person name="Oliver R.P."/>
            <person name="Wincker P."/>
            <person name="Balesdent M.-H."/>
            <person name="Howlett B.J."/>
        </authorList>
    </citation>
    <scope>NUCLEOTIDE SEQUENCE [LARGE SCALE GENOMIC DNA]</scope>
    <source>
        <strain evidence="2">JN3 / isolate v23.1.3 / race Av1-4-5-6-7-8</strain>
    </source>
</reference>
<name>E4ZTB0_LEPMJ</name>
<dbReference type="Proteomes" id="UP000002668">
    <property type="component" value="Genome"/>
</dbReference>
<dbReference type="HOGENOM" id="CLU_1030841_0_0_1"/>
<dbReference type="AlphaFoldDB" id="E4ZTB0"/>
<gene>
    <name evidence="1" type="ORF">LEMA_P117690.1</name>
</gene>
<dbReference type="eggNOG" id="ENOG502SP1S">
    <property type="taxonomic scope" value="Eukaryota"/>
</dbReference>
<evidence type="ECO:0000313" key="1">
    <source>
        <dbReference type="EMBL" id="CBX94766.1"/>
    </source>
</evidence>
<proteinExistence type="predicted"/>
<dbReference type="EMBL" id="FP929125">
    <property type="protein sequence ID" value="CBX94766.1"/>
    <property type="molecule type" value="Genomic_DNA"/>
</dbReference>
<dbReference type="GeneID" id="13291235"/>
<dbReference type="InParanoid" id="E4ZTB0"/>
<organism evidence="2">
    <name type="scientific">Leptosphaeria maculans (strain JN3 / isolate v23.1.3 / race Av1-4-5-6-7-8)</name>
    <name type="common">Blackleg fungus</name>
    <name type="synonym">Phoma lingam</name>
    <dbReference type="NCBI Taxonomy" id="985895"/>
    <lineage>
        <taxon>Eukaryota</taxon>
        <taxon>Fungi</taxon>
        <taxon>Dikarya</taxon>
        <taxon>Ascomycota</taxon>
        <taxon>Pezizomycotina</taxon>
        <taxon>Dothideomycetes</taxon>
        <taxon>Pleosporomycetidae</taxon>
        <taxon>Pleosporales</taxon>
        <taxon>Pleosporineae</taxon>
        <taxon>Leptosphaeriaceae</taxon>
        <taxon>Plenodomus</taxon>
        <taxon>Plenodomus lingam/Leptosphaeria maculans species complex</taxon>
    </lineage>
</organism>
<keyword evidence="2" id="KW-1185">Reference proteome</keyword>
<dbReference type="OrthoDB" id="5368934at2759"/>
<dbReference type="VEuPathDB" id="FungiDB:LEMA_P117690.1"/>
<evidence type="ECO:0000313" key="2">
    <source>
        <dbReference type="Proteomes" id="UP000002668"/>
    </source>
</evidence>
<protein>
    <submittedName>
        <fullName evidence="1">Predicted protein</fullName>
    </submittedName>
</protein>
<accession>E4ZTB0</accession>